<dbReference type="GeneID" id="26048125"/>
<evidence type="ECO:0000313" key="2">
    <source>
        <dbReference type="EMBL" id="ALG35697.1"/>
    </source>
</evidence>
<dbReference type="AlphaFoldDB" id="A0A0U2LC91"/>
<organism evidence="2">
    <name type="scientific">Ulva fasciata</name>
    <dbReference type="NCBI Taxonomy" id="111617"/>
    <lineage>
        <taxon>Eukaryota</taxon>
        <taxon>Viridiplantae</taxon>
        <taxon>Chlorophyta</taxon>
        <taxon>core chlorophytes</taxon>
        <taxon>Ulvophyceae</taxon>
        <taxon>OUU clade</taxon>
        <taxon>Ulvales</taxon>
        <taxon>Ulvaceae</taxon>
        <taxon>Ulva</taxon>
    </lineage>
</organism>
<geneLocation type="mitochondrion" evidence="2"/>
<protein>
    <recommendedName>
        <fullName evidence="1">Homing endonuclease LAGLIDADG domain-containing protein</fullName>
    </recommendedName>
</protein>
<sequence length="253" mass="29416">MPTVFNKHNPRWHITLHIKNKPLAQKLLSKIGYGFIRYKTKHNACVLTVSPVKGLKVVINMINGKLRTPKINQLYVLIHWLNKHHGTKIKKLPPYLGHLSKDAWLAGFIDADGSFGIRYTKKTPDIKRKISCRFRLEQRMVDAKTNKSYSSALAFIADYLVVRLNTRTQKSTKRTYYLIEISSRASIIILIDYLDHYGLLSAKLLDYLDWREAAQHIIYKTNSTHQDLAEICVLKNNMNTGRSHFNWDHLNNF</sequence>
<name>A0A0U2LC91_9CHLO</name>
<evidence type="ECO:0000259" key="1">
    <source>
        <dbReference type="Pfam" id="PF00961"/>
    </source>
</evidence>
<feature type="domain" description="Homing endonuclease LAGLIDADG" evidence="1">
    <location>
        <begin position="105"/>
        <end position="213"/>
    </location>
</feature>
<dbReference type="PANTHER" id="PTHR36181">
    <property type="entry name" value="INTRON-ENCODED ENDONUCLEASE AI3-RELATED"/>
    <property type="match status" value="1"/>
</dbReference>
<proteinExistence type="predicted"/>
<dbReference type="SUPFAM" id="SSF55608">
    <property type="entry name" value="Homing endonucleases"/>
    <property type="match status" value="2"/>
</dbReference>
<dbReference type="EMBL" id="KT364296">
    <property type="protein sequence ID" value="ALG35697.1"/>
    <property type="molecule type" value="Genomic_DNA"/>
</dbReference>
<dbReference type="RefSeq" id="YP_009172338.1">
    <property type="nucleotide sequence ID" value="NC_028081.1"/>
</dbReference>
<reference evidence="3" key="2">
    <citation type="submission" date="2015-11" db="EMBL/GenBank/DDBJ databases">
        <title>The complete mitochondrial genome sequence of Ulva fasciata.</title>
        <authorList>
            <person name="Liu F."/>
        </authorList>
    </citation>
    <scope>NUCLEOTIDE SEQUENCE</scope>
</reference>
<keyword evidence="2" id="KW-0496">Mitochondrion</keyword>
<dbReference type="GO" id="GO:0005739">
    <property type="term" value="C:mitochondrion"/>
    <property type="evidence" value="ECO:0007669"/>
    <property type="project" value="UniProtKB-ARBA"/>
</dbReference>
<dbReference type="InterPro" id="IPR051289">
    <property type="entry name" value="LAGLIDADG_Endonuclease"/>
</dbReference>
<dbReference type="PANTHER" id="PTHR36181:SF6">
    <property type="entry name" value="INTRON-ENCODED LAGLIDADG ENDONUCLEASE FAMILY PROTEIN"/>
    <property type="match status" value="1"/>
</dbReference>
<dbReference type="InterPro" id="IPR004860">
    <property type="entry name" value="LAGLIDADG_dom"/>
</dbReference>
<dbReference type="EMBL" id="KU182748">
    <property type="protein sequence ID" value="AML79973.1"/>
    <property type="molecule type" value="Genomic_DNA"/>
</dbReference>
<evidence type="ECO:0000313" key="3">
    <source>
        <dbReference type="EMBL" id="AML79973.1"/>
    </source>
</evidence>
<reference evidence="2" key="1">
    <citation type="journal article" date="2015" name="Mitochondrial DNA">
        <title>De novo assembly of the mitochondrial genome of Ulva fasciata Delile (Ulvophyceae, Chlorophyta), a distromatic blade-forming green macroalga.</title>
        <authorList>
            <person name="Melton J.T.III."/>
            <person name="Lopez-Bautista J.M."/>
        </authorList>
    </citation>
    <scope>NUCLEOTIDE SEQUENCE</scope>
</reference>
<dbReference type="Pfam" id="PF00961">
    <property type="entry name" value="LAGLIDADG_1"/>
    <property type="match status" value="1"/>
</dbReference>
<dbReference type="InterPro" id="IPR027434">
    <property type="entry name" value="Homing_endonucl"/>
</dbReference>
<dbReference type="GO" id="GO:0004519">
    <property type="term" value="F:endonuclease activity"/>
    <property type="evidence" value="ECO:0007669"/>
    <property type="project" value="InterPro"/>
</dbReference>
<dbReference type="Gene3D" id="3.10.28.10">
    <property type="entry name" value="Homing endonucleases"/>
    <property type="match status" value="2"/>
</dbReference>
<accession>A0A0U2LC91</accession>
<gene>
    <name evidence="3" type="primary">orf1</name>
</gene>